<feature type="domain" description="Mannose-1-phosphate guanyltransferase C-terminal" evidence="6">
    <location>
        <begin position="96"/>
        <end position="182"/>
    </location>
</feature>
<dbReference type="Gene3D" id="2.160.10.10">
    <property type="entry name" value="Hexapeptide repeat proteins"/>
    <property type="match status" value="1"/>
</dbReference>
<dbReference type="PANTHER" id="PTHR43300">
    <property type="entry name" value="ACETYLTRANSFERASE"/>
    <property type="match status" value="1"/>
</dbReference>
<dbReference type="Gene3D" id="3.40.50.20">
    <property type="match status" value="1"/>
</dbReference>
<dbReference type="SUPFAM" id="SSF51161">
    <property type="entry name" value="Trimeric LpxA-like enzymes"/>
    <property type="match status" value="1"/>
</dbReference>
<name>A0A1Y2K2J0_9PROT</name>
<keyword evidence="4" id="KW-0012">Acyltransferase</keyword>
<dbReference type="EMBL" id="LVJN01000020">
    <property type="protein sequence ID" value="OSM02250.1"/>
    <property type="molecule type" value="Genomic_DNA"/>
</dbReference>
<feature type="active site" description="Proton acceptor" evidence="5">
    <location>
        <position position="142"/>
    </location>
</feature>
<evidence type="ECO:0000256" key="2">
    <source>
        <dbReference type="ARBA" id="ARBA00022679"/>
    </source>
</evidence>
<comment type="similarity">
    <text evidence="1">Belongs to the transferase hexapeptide repeat family.</text>
</comment>
<sequence>MRPLILFPFNGNAREAVGVVEAINAQRQTWSVLGFVDDDPDKKGSAFGGYPVLGGREVLAERPDAAVLAVPGRPDNFHKRRAIIEALNLKSERWATLIHPAAVVGPECMIGDNVLIQAGVVLTAGARIARHSIILPQTVAAHDADIGEGVVMGSHVTISGACHVEPWSYIGSGVKLREGVRIGTGALVGLGATVIGDVAPGKVAVGCPARAIRDVDKD</sequence>
<dbReference type="AlphaFoldDB" id="A0A1Y2K2J0"/>
<keyword evidence="2 7" id="KW-0808">Transferase</keyword>
<dbReference type="OrthoDB" id="9815592at2"/>
<dbReference type="InterPro" id="IPR056729">
    <property type="entry name" value="GMPPB_C"/>
</dbReference>
<feature type="site" description="Increases basicity of active site His" evidence="5">
    <location>
        <position position="143"/>
    </location>
</feature>
<dbReference type="InterPro" id="IPR050179">
    <property type="entry name" value="Trans_hexapeptide_repeat"/>
</dbReference>
<keyword evidence="8" id="KW-1185">Reference proteome</keyword>
<proteinExistence type="inferred from homology"/>
<dbReference type="InterPro" id="IPR020019">
    <property type="entry name" value="AcTrfase_PglD-like"/>
</dbReference>
<evidence type="ECO:0000259" key="6">
    <source>
        <dbReference type="Pfam" id="PF25087"/>
    </source>
</evidence>
<reference evidence="7 8" key="1">
    <citation type="journal article" date="2016" name="BMC Genomics">
        <title>Combined genomic and structural analyses of a cultured magnetotactic bacterium reveals its niche adaptation to a dynamic environment.</title>
        <authorList>
            <person name="Araujo A.C."/>
            <person name="Morillo V."/>
            <person name="Cypriano J."/>
            <person name="Teixeira L.C."/>
            <person name="Leao P."/>
            <person name="Lyra S."/>
            <person name="Almeida L.G."/>
            <person name="Bazylinski D.A."/>
            <person name="Vasconcellos A.T."/>
            <person name="Abreu F."/>
            <person name="Lins U."/>
        </authorList>
    </citation>
    <scope>NUCLEOTIDE SEQUENCE [LARGE SCALE GENOMIC DNA]</scope>
    <source>
        <strain evidence="7 8">IT-1</strain>
    </source>
</reference>
<evidence type="ECO:0000256" key="4">
    <source>
        <dbReference type="ARBA" id="ARBA00023315"/>
    </source>
</evidence>
<gene>
    <name evidence="7" type="ORF">MAIT1_02360</name>
</gene>
<dbReference type="InterPro" id="IPR011004">
    <property type="entry name" value="Trimer_LpxA-like_sf"/>
</dbReference>
<evidence type="ECO:0000256" key="5">
    <source>
        <dbReference type="PIRSR" id="PIRSR620019-1"/>
    </source>
</evidence>
<organism evidence="7 8">
    <name type="scientific">Magnetofaba australis IT-1</name>
    <dbReference type="NCBI Taxonomy" id="1434232"/>
    <lineage>
        <taxon>Bacteria</taxon>
        <taxon>Pseudomonadati</taxon>
        <taxon>Pseudomonadota</taxon>
        <taxon>Magnetococcia</taxon>
        <taxon>Magnetococcales</taxon>
        <taxon>Magnetococcaceae</taxon>
        <taxon>Magnetofaba</taxon>
    </lineage>
</organism>
<comment type="caution">
    <text evidence="7">The sequence shown here is derived from an EMBL/GenBank/DDBJ whole genome shotgun (WGS) entry which is preliminary data.</text>
</comment>
<evidence type="ECO:0000256" key="1">
    <source>
        <dbReference type="ARBA" id="ARBA00007274"/>
    </source>
</evidence>
<dbReference type="Proteomes" id="UP000194003">
    <property type="component" value="Unassembled WGS sequence"/>
</dbReference>
<protein>
    <submittedName>
        <fullName evidence="7">Putative Transferase hexapeptide repeat containing protein</fullName>
    </submittedName>
</protein>
<dbReference type="STRING" id="1434232.MAIT1_02360"/>
<dbReference type="CDD" id="cd03360">
    <property type="entry name" value="LbH_AT_putative"/>
    <property type="match status" value="1"/>
</dbReference>
<evidence type="ECO:0000256" key="3">
    <source>
        <dbReference type="ARBA" id="ARBA00022737"/>
    </source>
</evidence>
<evidence type="ECO:0000313" key="8">
    <source>
        <dbReference type="Proteomes" id="UP000194003"/>
    </source>
</evidence>
<dbReference type="PROSITE" id="PS00101">
    <property type="entry name" value="HEXAPEP_TRANSFERASES"/>
    <property type="match status" value="1"/>
</dbReference>
<keyword evidence="3" id="KW-0677">Repeat</keyword>
<dbReference type="InterPro" id="IPR018357">
    <property type="entry name" value="Hexapep_transf_CS"/>
</dbReference>
<evidence type="ECO:0000313" key="7">
    <source>
        <dbReference type="EMBL" id="OSM02250.1"/>
    </source>
</evidence>
<dbReference type="GO" id="GO:0016746">
    <property type="term" value="F:acyltransferase activity"/>
    <property type="evidence" value="ECO:0007669"/>
    <property type="project" value="UniProtKB-KW"/>
</dbReference>
<dbReference type="PANTHER" id="PTHR43300:SF7">
    <property type="entry name" value="UDP-N-ACETYLBACILLOSAMINE N-ACETYLTRANSFERASE"/>
    <property type="match status" value="1"/>
</dbReference>
<dbReference type="RefSeq" id="WP_085444733.1">
    <property type="nucleotide sequence ID" value="NZ_LVJN01000020.1"/>
</dbReference>
<accession>A0A1Y2K2J0</accession>
<dbReference type="Pfam" id="PF25087">
    <property type="entry name" value="GMPPB_C"/>
    <property type="match status" value="1"/>
</dbReference>